<evidence type="ECO:0000256" key="2">
    <source>
        <dbReference type="ARBA" id="ARBA00022989"/>
    </source>
</evidence>
<dbReference type="OrthoDB" id="10631630at2759"/>
<feature type="transmembrane region" description="Helical" evidence="4">
    <location>
        <begin position="331"/>
        <end position="350"/>
    </location>
</feature>
<dbReference type="SUPFAM" id="SSF90123">
    <property type="entry name" value="ABC transporter transmembrane region"/>
    <property type="match status" value="1"/>
</dbReference>
<keyword evidence="1 4" id="KW-0812">Transmembrane</keyword>
<feature type="transmembrane region" description="Helical" evidence="4">
    <location>
        <begin position="20"/>
        <end position="40"/>
    </location>
</feature>
<dbReference type="EMBL" id="BSXU01002739">
    <property type="protein sequence ID" value="GMG39211.1"/>
    <property type="molecule type" value="Genomic_DNA"/>
</dbReference>
<feature type="transmembrane region" description="Helical" evidence="4">
    <location>
        <begin position="198"/>
        <end position="218"/>
    </location>
</feature>
<proteinExistence type="predicted"/>
<evidence type="ECO:0000256" key="4">
    <source>
        <dbReference type="SAM" id="Phobius"/>
    </source>
</evidence>
<organism evidence="5 6">
    <name type="scientific">Ambrosiozyma monospora</name>
    <name type="common">Yeast</name>
    <name type="synonym">Endomycopsis monosporus</name>
    <dbReference type="NCBI Taxonomy" id="43982"/>
    <lineage>
        <taxon>Eukaryota</taxon>
        <taxon>Fungi</taxon>
        <taxon>Dikarya</taxon>
        <taxon>Ascomycota</taxon>
        <taxon>Saccharomycotina</taxon>
        <taxon>Pichiomycetes</taxon>
        <taxon>Pichiales</taxon>
        <taxon>Pichiaceae</taxon>
        <taxon>Ambrosiozyma</taxon>
    </lineage>
</organism>
<evidence type="ECO:0000256" key="3">
    <source>
        <dbReference type="ARBA" id="ARBA00023136"/>
    </source>
</evidence>
<evidence type="ECO:0000313" key="6">
    <source>
        <dbReference type="Proteomes" id="UP001165063"/>
    </source>
</evidence>
<protein>
    <submittedName>
        <fullName evidence="5">Unnamed protein product</fullName>
    </submittedName>
</protein>
<comment type="caution">
    <text evidence="5">The sequence shown here is derived from an EMBL/GenBank/DDBJ whole genome shotgun (WGS) entry which is preliminary data.</text>
</comment>
<dbReference type="GO" id="GO:0016020">
    <property type="term" value="C:membrane"/>
    <property type="evidence" value="ECO:0007669"/>
    <property type="project" value="InterPro"/>
</dbReference>
<dbReference type="GO" id="GO:0005524">
    <property type="term" value="F:ATP binding"/>
    <property type="evidence" value="ECO:0007669"/>
    <property type="project" value="InterPro"/>
</dbReference>
<dbReference type="AlphaFoldDB" id="A0A9W7DHU9"/>
<keyword evidence="3 4" id="KW-0472">Membrane</keyword>
<feature type="transmembrane region" description="Helical" evidence="4">
    <location>
        <begin position="370"/>
        <end position="387"/>
    </location>
</feature>
<name>A0A9W7DHU9_AMBMO</name>
<accession>A0A9W7DHU9</accession>
<gene>
    <name evidence="5" type="ORF">Amon01_000515400</name>
</gene>
<evidence type="ECO:0000313" key="5">
    <source>
        <dbReference type="EMBL" id="GMG39211.1"/>
    </source>
</evidence>
<sequence length="407" mass="45656">MSCEQYWTDKGFTDCARGEVFGFTSLFAVGSLIWTLHYVFTSKSTGSIKLPPSGESEPLLATNSQPQLGFDSIGGESNNSNSHSTDSVSHSHFDIKHAKLVDDHGKSLGHTKLVYRDFSEKTKVALEAFLLILQVVLSIAPFFSEELSDEFSGYSIALVLNFASWFYLLAVSTLRVFSASTGLSDKFPDLWYHSFTLYLLNLTTSSCLFLSVLLGGIQSYTVSLFYKINFALTFLIFLVSGLQKLGDKPALLYVLEGSPSGLASVSNFFQIISYSYIDPMIFKAHKTPLKYEEIWTLEANDHSYPVVLDFHKKPANVRITRRLLDQFKWDFAAQFGFSVISSSLVFVPTICLKKILEFIENPDLISIRSAWLYAFLMFASGVISASFRGRCLFIGRRVSVHTSRNKR</sequence>
<dbReference type="InterPro" id="IPR036640">
    <property type="entry name" value="ABC1_TM_sf"/>
</dbReference>
<keyword evidence="2 4" id="KW-1133">Transmembrane helix</keyword>
<keyword evidence="6" id="KW-1185">Reference proteome</keyword>
<feature type="transmembrane region" description="Helical" evidence="4">
    <location>
        <begin position="224"/>
        <end position="242"/>
    </location>
</feature>
<dbReference type="Proteomes" id="UP001165063">
    <property type="component" value="Unassembled WGS sequence"/>
</dbReference>
<reference evidence="5" key="1">
    <citation type="submission" date="2023-04" db="EMBL/GenBank/DDBJ databases">
        <title>Ambrosiozyma monospora NBRC 1965.</title>
        <authorList>
            <person name="Ichikawa N."/>
            <person name="Sato H."/>
            <person name="Tonouchi N."/>
        </authorList>
    </citation>
    <scope>NUCLEOTIDE SEQUENCE</scope>
    <source>
        <strain evidence="5">NBRC 1965</strain>
    </source>
</reference>
<feature type="transmembrane region" description="Helical" evidence="4">
    <location>
        <begin position="156"/>
        <end position="177"/>
    </location>
</feature>
<feature type="transmembrane region" description="Helical" evidence="4">
    <location>
        <begin position="124"/>
        <end position="144"/>
    </location>
</feature>
<dbReference type="Gene3D" id="1.20.1560.10">
    <property type="entry name" value="ABC transporter type 1, transmembrane domain"/>
    <property type="match status" value="1"/>
</dbReference>
<evidence type="ECO:0000256" key="1">
    <source>
        <dbReference type="ARBA" id="ARBA00022692"/>
    </source>
</evidence>